<dbReference type="Proteomes" id="UP001652700">
    <property type="component" value="Unplaced"/>
</dbReference>
<feature type="signal peptide" evidence="1">
    <location>
        <begin position="1"/>
        <end position="20"/>
    </location>
</feature>
<dbReference type="GeneID" id="126882803"/>
<dbReference type="RefSeq" id="XP_050503832.1">
    <property type="nucleotide sequence ID" value="XM_050647875.1"/>
</dbReference>
<accession>A0ABM5K0W2</accession>
<keyword evidence="3" id="KW-1185">Reference proteome</keyword>
<evidence type="ECO:0000313" key="3">
    <source>
        <dbReference type="Proteomes" id="UP001652700"/>
    </source>
</evidence>
<protein>
    <submittedName>
        <fullName evidence="2">Uncharacterized protein</fullName>
    </submittedName>
</protein>
<evidence type="ECO:0000313" key="2">
    <source>
        <dbReference type="EnsemblMetazoa" id="XP_050503832.1"/>
    </source>
</evidence>
<reference evidence="2" key="1">
    <citation type="submission" date="2025-05" db="UniProtKB">
        <authorList>
            <consortium name="EnsemblMetazoa"/>
        </authorList>
    </citation>
    <scope>IDENTIFICATION</scope>
</reference>
<name>A0ABM5K0W2_DIAVI</name>
<sequence>MGVSTGLVVILAALVVSVCSDQDNTPDPSKARLAVYCSKAFIWAGSINKSQPIIKEIISTYYNVNNKKAIAGYKKILDKHKNDIGDSGNNMYQCMNDLALAYRFEVQDFGECRKIFNPEDIMKLLIPIVLKDLKVARQIKKDVKNAITSKYKCEDPENKHKTECLLPQKYDECAKTNLAFSDY</sequence>
<keyword evidence="1" id="KW-0732">Signal</keyword>
<feature type="chain" id="PRO_5045036622" evidence="1">
    <location>
        <begin position="21"/>
        <end position="183"/>
    </location>
</feature>
<organism evidence="2 3">
    <name type="scientific">Diabrotica virgifera virgifera</name>
    <name type="common">western corn rootworm</name>
    <dbReference type="NCBI Taxonomy" id="50390"/>
    <lineage>
        <taxon>Eukaryota</taxon>
        <taxon>Metazoa</taxon>
        <taxon>Ecdysozoa</taxon>
        <taxon>Arthropoda</taxon>
        <taxon>Hexapoda</taxon>
        <taxon>Insecta</taxon>
        <taxon>Pterygota</taxon>
        <taxon>Neoptera</taxon>
        <taxon>Endopterygota</taxon>
        <taxon>Coleoptera</taxon>
        <taxon>Polyphaga</taxon>
        <taxon>Cucujiformia</taxon>
        <taxon>Chrysomeloidea</taxon>
        <taxon>Chrysomelidae</taxon>
        <taxon>Galerucinae</taxon>
        <taxon>Diabroticina</taxon>
        <taxon>Diabroticites</taxon>
        <taxon>Diabrotica</taxon>
    </lineage>
</organism>
<evidence type="ECO:0000256" key="1">
    <source>
        <dbReference type="SAM" id="SignalP"/>
    </source>
</evidence>
<proteinExistence type="predicted"/>
<dbReference type="EnsemblMetazoa" id="XM_050647875.1">
    <property type="protein sequence ID" value="XP_050503832.1"/>
    <property type="gene ID" value="LOC126882803"/>
</dbReference>